<name>A0AAI8YNV9_9PEZI</name>
<dbReference type="SUPFAM" id="SSF51735">
    <property type="entry name" value="NAD(P)-binding Rossmann-fold domains"/>
    <property type="match status" value="1"/>
</dbReference>
<accession>A0AAI8YNV9</accession>
<keyword evidence="2" id="KW-1185">Reference proteome</keyword>
<comment type="caution">
    <text evidence="1">The sequence shown here is derived from an EMBL/GenBank/DDBJ whole genome shotgun (WGS) entry which is preliminary data.</text>
</comment>
<proteinExistence type="predicted"/>
<gene>
    <name evidence="1" type="ORF">KHLLAP_LOCUS14615</name>
</gene>
<dbReference type="Proteomes" id="UP001295740">
    <property type="component" value="Unassembled WGS sequence"/>
</dbReference>
<dbReference type="InterPro" id="IPR036291">
    <property type="entry name" value="NAD(P)-bd_dom_sf"/>
</dbReference>
<sequence length="99" mass="10672">MANASIMTSPPDLTKEGIEVQISTNHVGQALLIRRLLPLIEKTAALPGAKPHDVTLASLGLFMPTCTTETDIISDLPPRHKLAVYLGNIGMMQRDEQGP</sequence>
<evidence type="ECO:0000313" key="1">
    <source>
        <dbReference type="EMBL" id="CAJ2514147.1"/>
    </source>
</evidence>
<reference evidence="1" key="1">
    <citation type="submission" date="2023-10" db="EMBL/GenBank/DDBJ databases">
        <authorList>
            <person name="Hackl T."/>
        </authorList>
    </citation>
    <scope>NUCLEOTIDE SEQUENCE</scope>
</reference>
<dbReference type="AlphaFoldDB" id="A0AAI8YNV9"/>
<organism evidence="1 2">
    <name type="scientific">Anthostomella pinea</name>
    <dbReference type="NCBI Taxonomy" id="933095"/>
    <lineage>
        <taxon>Eukaryota</taxon>
        <taxon>Fungi</taxon>
        <taxon>Dikarya</taxon>
        <taxon>Ascomycota</taxon>
        <taxon>Pezizomycotina</taxon>
        <taxon>Sordariomycetes</taxon>
        <taxon>Xylariomycetidae</taxon>
        <taxon>Xylariales</taxon>
        <taxon>Xylariaceae</taxon>
        <taxon>Anthostomella</taxon>
    </lineage>
</organism>
<protein>
    <submittedName>
        <fullName evidence="1">Uu.00g022660.m01.CDS01</fullName>
    </submittedName>
</protein>
<dbReference type="Gene3D" id="3.40.50.720">
    <property type="entry name" value="NAD(P)-binding Rossmann-like Domain"/>
    <property type="match status" value="1"/>
</dbReference>
<dbReference type="EMBL" id="CAUWAG010000020">
    <property type="protein sequence ID" value="CAJ2514147.1"/>
    <property type="molecule type" value="Genomic_DNA"/>
</dbReference>
<evidence type="ECO:0000313" key="2">
    <source>
        <dbReference type="Proteomes" id="UP001295740"/>
    </source>
</evidence>